<dbReference type="CDD" id="cd13120">
    <property type="entry name" value="BF2867_like_N"/>
    <property type="match status" value="1"/>
</dbReference>
<gene>
    <name evidence="6" type="ORF">DW653_13495</name>
    <name evidence="5" type="ORF">DXD04_12740</name>
</gene>
<dbReference type="EMBL" id="QSQT01000026">
    <property type="protein sequence ID" value="RGK52930.1"/>
    <property type="molecule type" value="Genomic_DNA"/>
</dbReference>
<dbReference type="PANTHER" id="PTHR13966">
    <property type="entry name" value="ENDONUCLEASE RELATED"/>
    <property type="match status" value="1"/>
</dbReference>
<accession>A0A3E4MT55</accession>
<dbReference type="InterPro" id="IPR020821">
    <property type="entry name" value="ENPP1-3/EXOG-like_nuc-like"/>
</dbReference>
<dbReference type="Gene3D" id="2.60.40.2630">
    <property type="match status" value="1"/>
</dbReference>
<dbReference type="PROSITE" id="PS51257">
    <property type="entry name" value="PROKAR_LIPOPROTEIN"/>
    <property type="match status" value="1"/>
</dbReference>
<dbReference type="Gene3D" id="2.60.40.2620">
    <property type="entry name" value="Fimbrillin-like"/>
    <property type="match status" value="1"/>
</dbReference>
<evidence type="ECO:0000256" key="1">
    <source>
        <dbReference type="PIRSR" id="PIRSR640255-1"/>
    </source>
</evidence>
<feature type="domain" description="DNA/RNA non-specific endonuclease/pyrophosphatase/phosphodiesterase" evidence="4">
    <location>
        <begin position="321"/>
        <end position="524"/>
    </location>
</feature>
<proteinExistence type="predicted"/>
<dbReference type="InterPro" id="IPR044929">
    <property type="entry name" value="DNA/RNA_non-sp_Endonuclease_sf"/>
</dbReference>
<dbReference type="AlphaFoldDB" id="A0A3E4MT55"/>
<dbReference type="InterPro" id="IPR025049">
    <property type="entry name" value="Mfa-like_1"/>
</dbReference>
<dbReference type="Proteomes" id="UP000260862">
    <property type="component" value="Unassembled WGS sequence"/>
</dbReference>
<dbReference type="InterPro" id="IPR001604">
    <property type="entry name" value="Endo_G_ENPP1-like_dom"/>
</dbReference>
<dbReference type="GO" id="GO:0004519">
    <property type="term" value="F:endonuclease activity"/>
    <property type="evidence" value="ECO:0007669"/>
    <property type="project" value="TreeGrafter"/>
</dbReference>
<sequence length="535" mass="59614">MKMKSLLGIVLSLSILQSCQNDETNIIQNEVNNKGITFSSIIDDAQNSRAYDTSWEANDVIGVFMLANNSDKNVLATNIPYATSKGDGYFVSKNSPIYYPEDNSAVDFIAYYPYSETISDYKNYPIDLSNQTKQNAIDLMTAVNLTNRQLASPQGNLQFKHLLAKLVLNLKSTSGSSLKGIKASISGLQVKGTANLSDGTITPSGEATTFSLFINEEATQAEAILLPQDLSGKLKIKLEQNGQSKEIETEISGNIEQGSKYIYNVNVNYQGGEITTDPEAKYTKWFETPVITESQLNQSNIKYVTHYTGITYDEAPLNGIEIRNYSMLYDTNLKIAYWVSYPLCGWYLEGNIGRTEDWGYDPKIATNLQANLKKALSGYSRGHQIPSGDRQRKDCDMNNQTFYYTNMTPQLQNGLNGAIWAQLEGAVRGWSSGIDTLYVVTGAMPTTATDKQIQYAKDNNGKNIAIPKYYFKALARKVGGNYQTIAFKLDHKAYSDTQYMKYAISVSELENMTGFTFFPSLPSEVKKTLNTSQWN</sequence>
<dbReference type="CDD" id="cd13121">
    <property type="entry name" value="BF2867_like_C"/>
    <property type="match status" value="1"/>
</dbReference>
<evidence type="ECO:0008006" key="9">
    <source>
        <dbReference type="Google" id="ProtNLM"/>
    </source>
</evidence>
<evidence type="ECO:0000313" key="6">
    <source>
        <dbReference type="EMBL" id="RHF87830.1"/>
    </source>
</evidence>
<dbReference type="Pfam" id="PF01223">
    <property type="entry name" value="Endonuclease_NS"/>
    <property type="match status" value="1"/>
</dbReference>
<dbReference type="RefSeq" id="WP_117673647.1">
    <property type="nucleotide sequence ID" value="NZ_CABOGR010000026.1"/>
</dbReference>
<dbReference type="GO" id="GO:0016787">
    <property type="term" value="F:hydrolase activity"/>
    <property type="evidence" value="ECO:0007669"/>
    <property type="project" value="InterPro"/>
</dbReference>
<dbReference type="Pfam" id="PF13149">
    <property type="entry name" value="Mfa_like_1"/>
    <property type="match status" value="1"/>
</dbReference>
<evidence type="ECO:0000259" key="3">
    <source>
        <dbReference type="SMART" id="SM00477"/>
    </source>
</evidence>
<keyword evidence="2" id="KW-0479">Metal-binding</keyword>
<evidence type="ECO:0000256" key="2">
    <source>
        <dbReference type="PIRSR" id="PIRSR640255-2"/>
    </source>
</evidence>
<dbReference type="InterPro" id="IPR042278">
    <property type="entry name" value="Mfa-like_1_N"/>
</dbReference>
<feature type="binding site" evidence="2">
    <location>
        <position position="416"/>
    </location>
    <ligand>
        <name>Mg(2+)</name>
        <dbReference type="ChEBI" id="CHEBI:18420"/>
        <note>catalytic</note>
    </ligand>
</feature>
<evidence type="ECO:0000259" key="4">
    <source>
        <dbReference type="SMART" id="SM00892"/>
    </source>
</evidence>
<dbReference type="SUPFAM" id="SSF54060">
    <property type="entry name" value="His-Me finger endonucleases"/>
    <property type="match status" value="1"/>
</dbReference>
<dbReference type="GO" id="GO:0046872">
    <property type="term" value="F:metal ion binding"/>
    <property type="evidence" value="ECO:0007669"/>
    <property type="project" value="UniProtKB-KW"/>
</dbReference>
<dbReference type="Gene3D" id="3.40.570.10">
    <property type="entry name" value="Extracellular Endonuclease, subunit A"/>
    <property type="match status" value="1"/>
</dbReference>
<dbReference type="GO" id="GO:0003676">
    <property type="term" value="F:nucleic acid binding"/>
    <property type="evidence" value="ECO:0007669"/>
    <property type="project" value="InterPro"/>
</dbReference>
<dbReference type="SMART" id="SM00892">
    <property type="entry name" value="Endonuclease_NS"/>
    <property type="match status" value="1"/>
</dbReference>
<name>A0A3E4MT55_9BACT</name>
<keyword evidence="7" id="KW-1185">Reference proteome</keyword>
<dbReference type="SMART" id="SM00477">
    <property type="entry name" value="NUC"/>
    <property type="match status" value="1"/>
</dbReference>
<comment type="caution">
    <text evidence="5">The sequence shown here is derived from an EMBL/GenBank/DDBJ whole genome shotgun (WGS) entry which is preliminary data.</text>
</comment>
<evidence type="ECO:0000313" key="7">
    <source>
        <dbReference type="Proteomes" id="UP000260862"/>
    </source>
</evidence>
<dbReference type="EMBL" id="QRHQ01000033">
    <property type="protein sequence ID" value="RHF87830.1"/>
    <property type="molecule type" value="Genomic_DNA"/>
</dbReference>
<feature type="active site" description="Proton acceptor" evidence="1">
    <location>
        <position position="383"/>
    </location>
</feature>
<dbReference type="Proteomes" id="UP000283485">
    <property type="component" value="Unassembled WGS sequence"/>
</dbReference>
<reference evidence="7 8" key="1">
    <citation type="submission" date="2018-08" db="EMBL/GenBank/DDBJ databases">
        <title>A genome reference for cultivated species of the human gut microbiota.</title>
        <authorList>
            <person name="Zou Y."/>
            <person name="Xue W."/>
            <person name="Luo G."/>
        </authorList>
    </citation>
    <scope>NUCLEOTIDE SEQUENCE [LARGE SCALE GENOMIC DNA]</scope>
    <source>
        <strain evidence="6 8">AM23-23</strain>
        <strain evidence="5 7">TF10-3AC</strain>
    </source>
</reference>
<evidence type="ECO:0000313" key="8">
    <source>
        <dbReference type="Proteomes" id="UP000283485"/>
    </source>
</evidence>
<dbReference type="PANTHER" id="PTHR13966:SF5">
    <property type="entry name" value="ENDONUCLEASE G, MITOCHONDRIAL"/>
    <property type="match status" value="1"/>
</dbReference>
<dbReference type="InterPro" id="IPR044925">
    <property type="entry name" value="His-Me_finger_sf"/>
</dbReference>
<organism evidence="5 7">
    <name type="scientific">Phocaeicola plebeius</name>
    <dbReference type="NCBI Taxonomy" id="310297"/>
    <lineage>
        <taxon>Bacteria</taxon>
        <taxon>Pseudomonadati</taxon>
        <taxon>Bacteroidota</taxon>
        <taxon>Bacteroidia</taxon>
        <taxon>Bacteroidales</taxon>
        <taxon>Bacteroidaceae</taxon>
        <taxon>Phocaeicola</taxon>
    </lineage>
</organism>
<evidence type="ECO:0000313" key="5">
    <source>
        <dbReference type="EMBL" id="RGK52930.1"/>
    </source>
</evidence>
<feature type="domain" description="ENPP1-3/EXOG-like endonuclease/phosphodiesterase" evidence="3">
    <location>
        <begin position="322"/>
        <end position="524"/>
    </location>
</feature>
<protein>
    <recommendedName>
        <fullName evidence="9">DNA/RNA non-specific endonuclease</fullName>
    </recommendedName>
</protein>
<dbReference type="InterPro" id="IPR040255">
    <property type="entry name" value="Non-specific_endonuclease"/>
</dbReference>